<evidence type="ECO:0000256" key="2">
    <source>
        <dbReference type="ARBA" id="ARBA00023140"/>
    </source>
</evidence>
<dbReference type="AlphaFoldDB" id="A0A4Y6Q0H8"/>
<dbReference type="EMBL" id="CP041186">
    <property type="protein sequence ID" value="QDG54074.1"/>
    <property type="molecule type" value="Genomic_DNA"/>
</dbReference>
<dbReference type="OrthoDB" id="9795613at2"/>
<sequence>MSEDLIVSSTQNHVRTLRMNLPRKLNGWTMAMMEALFEALDAAEADEDVEAVILTGTDPYYSAGVNLSSTIQLDHPRRLHEMIVKHNQELFDNFIDFDKPILVAVNGPAIGATVTSATLCDAIIASEKATFSTPFARLGVTPEGCSSVHLPRLIGEENAQRMLGPEGWQPDAEEALEIGLVDEVTAHDELLDRAQAIAEEWIEADKPREFGAGSTREELKEINARESRQLADAFLDTPFLMGQYRFLWSREKYGPALVFLALSLTRPLWSKLLDD</sequence>
<evidence type="ECO:0000313" key="4">
    <source>
        <dbReference type="EMBL" id="QDG54074.1"/>
    </source>
</evidence>
<dbReference type="GO" id="GO:0004165">
    <property type="term" value="F:delta(3)-delta(2)-enoyl-CoA isomerase activity"/>
    <property type="evidence" value="ECO:0007669"/>
    <property type="project" value="UniProtKB-ARBA"/>
</dbReference>
<name>A0A4Y6Q0H8_PERCE</name>
<keyword evidence="3 4" id="KW-0413">Isomerase</keyword>
<dbReference type="Proteomes" id="UP000315995">
    <property type="component" value="Chromosome"/>
</dbReference>
<accession>A0A5B8YBL5</accession>
<accession>A0A4Y6Q0H8</accession>
<comment type="subcellular location">
    <subcellularLocation>
        <location evidence="1">Peroxisome</location>
    </subcellularLocation>
</comment>
<keyword evidence="2" id="KW-0576">Peroxisome</keyword>
<dbReference type="InterPro" id="IPR001753">
    <property type="entry name" value="Enoyl-CoA_hydra/iso"/>
</dbReference>
<dbReference type="RefSeq" id="WP_141200519.1">
    <property type="nucleotide sequence ID" value="NZ_CP041186.1"/>
</dbReference>
<proteinExistence type="predicted"/>
<dbReference type="InterPro" id="IPR051053">
    <property type="entry name" value="ECH/Chromodomain_protein"/>
</dbReference>
<dbReference type="Pfam" id="PF00378">
    <property type="entry name" value="ECH_1"/>
    <property type="match status" value="1"/>
</dbReference>
<dbReference type="PANTHER" id="PTHR43684:SF1">
    <property type="entry name" value="ENOYL-COA DELTA ISOMERASE 2"/>
    <property type="match status" value="1"/>
</dbReference>
<reference evidence="4 5" key="1">
    <citation type="submission" date="2019-06" db="EMBL/GenBank/DDBJ databases">
        <title>Persicimonas caeni gen. nov., sp. nov., a predatory bacterium isolated from solar saltern.</title>
        <authorList>
            <person name="Wang S."/>
        </authorList>
    </citation>
    <scope>NUCLEOTIDE SEQUENCE [LARGE SCALE GENOMIC DNA]</scope>
    <source>
        <strain evidence="4 5">YN101</strain>
    </source>
</reference>
<gene>
    <name evidence="4" type="ORF">FIV42_26030</name>
</gene>
<dbReference type="Gene3D" id="3.90.226.10">
    <property type="entry name" value="2-enoyl-CoA Hydratase, Chain A, domain 1"/>
    <property type="match status" value="1"/>
</dbReference>
<organism evidence="4 5">
    <name type="scientific">Persicimonas caeni</name>
    <dbReference type="NCBI Taxonomy" id="2292766"/>
    <lineage>
        <taxon>Bacteria</taxon>
        <taxon>Deltaproteobacteria</taxon>
        <taxon>Bradymonadales</taxon>
        <taxon>Bradymonadaceae</taxon>
        <taxon>Persicimonas</taxon>
    </lineage>
</organism>
<dbReference type="PANTHER" id="PTHR43684">
    <property type="match status" value="1"/>
</dbReference>
<dbReference type="SUPFAM" id="SSF52096">
    <property type="entry name" value="ClpP/crotonase"/>
    <property type="match status" value="1"/>
</dbReference>
<evidence type="ECO:0000313" key="5">
    <source>
        <dbReference type="Proteomes" id="UP000315995"/>
    </source>
</evidence>
<dbReference type="InterPro" id="IPR029045">
    <property type="entry name" value="ClpP/crotonase-like_dom_sf"/>
</dbReference>
<dbReference type="CDD" id="cd06558">
    <property type="entry name" value="crotonase-like"/>
    <property type="match status" value="1"/>
</dbReference>
<evidence type="ECO:0000256" key="1">
    <source>
        <dbReference type="ARBA" id="ARBA00004275"/>
    </source>
</evidence>
<evidence type="ECO:0000256" key="3">
    <source>
        <dbReference type="ARBA" id="ARBA00023235"/>
    </source>
</evidence>
<protein>
    <submittedName>
        <fullName evidence="4">Enoyl-CoA hydratase/isomerase family protein</fullName>
    </submittedName>
</protein>
<keyword evidence="5" id="KW-1185">Reference proteome</keyword>